<feature type="domain" description="Peptidase M60" evidence="1">
    <location>
        <begin position="1"/>
        <end position="131"/>
    </location>
</feature>
<accession>A0AA35KZN6</accession>
<dbReference type="GO" id="GO:0044325">
    <property type="term" value="F:transmembrane transporter binding"/>
    <property type="evidence" value="ECO:0007669"/>
    <property type="project" value="TreeGrafter"/>
</dbReference>
<dbReference type="PANTHER" id="PTHR15730:SF5">
    <property type="entry name" value="SI:CH211-210B2.2-RELATED"/>
    <property type="match status" value="1"/>
</dbReference>
<dbReference type="PANTHER" id="PTHR15730">
    <property type="entry name" value="EXPERIMENTAL AUTOIMMUNE PROSTATITIS ANTIGEN 2-RELATED"/>
    <property type="match status" value="1"/>
</dbReference>
<proteinExistence type="predicted"/>
<dbReference type="InterPro" id="IPR031161">
    <property type="entry name" value="Peptidase_M60_dom"/>
</dbReference>
<protein>
    <recommendedName>
        <fullName evidence="1">Peptidase M60 domain-containing protein</fullName>
    </recommendedName>
</protein>
<dbReference type="AlphaFoldDB" id="A0AA35KZN6"/>
<dbReference type="GO" id="GO:0005886">
    <property type="term" value="C:plasma membrane"/>
    <property type="evidence" value="ECO:0007669"/>
    <property type="project" value="TreeGrafter"/>
</dbReference>
<sequence length="131" mass="14888">MNLFRFCGMHAGGMHAGYPIMSDVTVSVTGHQSVKITNMQMYTEGAWDALRELGHNQQRSGWDFPPHTTDATCYLWSIYVNETVLEIPREKAHPDLDPNVRKKRVKDYIQGGAQLKDFTAWTALEPYLTGK</sequence>
<dbReference type="GO" id="GO:0090314">
    <property type="term" value="P:positive regulation of protein targeting to membrane"/>
    <property type="evidence" value="ECO:0007669"/>
    <property type="project" value="TreeGrafter"/>
</dbReference>
<evidence type="ECO:0000259" key="1">
    <source>
        <dbReference type="PROSITE" id="PS51723"/>
    </source>
</evidence>
<dbReference type="InterPro" id="IPR051244">
    <property type="entry name" value="TCAF"/>
</dbReference>
<organism evidence="2 3">
    <name type="scientific">Podarcis lilfordi</name>
    <name type="common">Lilford's wall lizard</name>
    <dbReference type="NCBI Taxonomy" id="74358"/>
    <lineage>
        <taxon>Eukaryota</taxon>
        <taxon>Metazoa</taxon>
        <taxon>Chordata</taxon>
        <taxon>Craniata</taxon>
        <taxon>Vertebrata</taxon>
        <taxon>Euteleostomi</taxon>
        <taxon>Lepidosauria</taxon>
        <taxon>Squamata</taxon>
        <taxon>Bifurcata</taxon>
        <taxon>Unidentata</taxon>
        <taxon>Episquamata</taxon>
        <taxon>Laterata</taxon>
        <taxon>Lacertibaenia</taxon>
        <taxon>Lacertidae</taxon>
        <taxon>Podarcis</taxon>
    </lineage>
</organism>
<gene>
    <name evidence="2" type="ORF">PODLI_1B012377</name>
</gene>
<dbReference type="Pfam" id="PF13402">
    <property type="entry name" value="Peptidase_M60"/>
    <property type="match status" value="1"/>
</dbReference>
<dbReference type="Proteomes" id="UP001178461">
    <property type="component" value="Chromosome 10"/>
</dbReference>
<keyword evidence="3" id="KW-1185">Reference proteome</keyword>
<dbReference type="PROSITE" id="PS51723">
    <property type="entry name" value="PEPTIDASE_M60"/>
    <property type="match status" value="1"/>
</dbReference>
<evidence type="ECO:0000313" key="2">
    <source>
        <dbReference type="EMBL" id="CAI5786537.1"/>
    </source>
</evidence>
<reference evidence="2" key="1">
    <citation type="submission" date="2022-12" db="EMBL/GenBank/DDBJ databases">
        <authorList>
            <person name="Alioto T."/>
            <person name="Alioto T."/>
            <person name="Gomez Garrido J."/>
        </authorList>
    </citation>
    <scope>NUCLEOTIDE SEQUENCE</scope>
</reference>
<evidence type="ECO:0000313" key="3">
    <source>
        <dbReference type="Proteomes" id="UP001178461"/>
    </source>
</evidence>
<dbReference type="EMBL" id="OX395135">
    <property type="protein sequence ID" value="CAI5786537.1"/>
    <property type="molecule type" value="Genomic_DNA"/>
</dbReference>
<name>A0AA35KZN6_9SAUR</name>